<evidence type="ECO:0000256" key="1">
    <source>
        <dbReference type="SAM" id="MobiDB-lite"/>
    </source>
</evidence>
<feature type="transmembrane region" description="Helical" evidence="2">
    <location>
        <begin position="20"/>
        <end position="43"/>
    </location>
</feature>
<sequence>MHIAPPASPYSSDPAPNTMAVVEAVIGVLMGLAAIITVATVLIRRHRSQRHGRILLHGDDGFQSRPKGDRPPGQGKKFDLRLRGWRTLEGEGSGVGNREMTYTSNPAANWSFPVSPVDPNTTASVGGRSSVDSSESSTSRRMLLPTPLPPDDDPPTISLKQKSGLVISTSPTTALHPDLPPSPLSPSPAPSLTEPHWFFSRLAGAVGKENANSVPYHGPALFVSKSYHPSSHDEIRLSVGDAVEVRTVFPDGWCAGFNRNSRKSGIAPL</sequence>
<dbReference type="CDD" id="cd12087">
    <property type="entry name" value="TM_EGFR-like"/>
    <property type="match status" value="1"/>
</dbReference>
<dbReference type="InterPro" id="IPR036028">
    <property type="entry name" value="SH3-like_dom_sf"/>
</dbReference>
<reference evidence="3 4" key="1">
    <citation type="journal article" date="2015" name="Genome Biol. Evol.">
        <title>Phylogenomic analyses indicate that early fungi evolved digesting cell walls of algal ancestors of land plants.</title>
        <authorList>
            <person name="Chang Y."/>
            <person name="Wang S."/>
            <person name="Sekimoto S."/>
            <person name="Aerts A.L."/>
            <person name="Choi C."/>
            <person name="Clum A."/>
            <person name="LaButti K.M."/>
            <person name="Lindquist E.A."/>
            <person name="Yee Ngan C."/>
            <person name="Ohm R.A."/>
            <person name="Salamov A.A."/>
            <person name="Grigoriev I.V."/>
            <person name="Spatafora J.W."/>
            <person name="Berbee M.L."/>
        </authorList>
    </citation>
    <scope>NUCLEOTIDE SEQUENCE [LARGE SCALE GENOMIC DNA]</scope>
    <source>
        <strain evidence="3 4">JEL478</strain>
    </source>
</reference>
<feature type="compositionally biased region" description="Basic and acidic residues" evidence="1">
    <location>
        <begin position="56"/>
        <end position="78"/>
    </location>
</feature>
<gene>
    <name evidence="3" type="ORF">M427DRAFT_440118</name>
</gene>
<dbReference type="AlphaFoldDB" id="A0A139A4F9"/>
<feature type="region of interest" description="Disordered" evidence="1">
    <location>
        <begin position="108"/>
        <end position="159"/>
    </location>
</feature>
<keyword evidence="2" id="KW-1133">Transmembrane helix</keyword>
<evidence type="ECO:0000313" key="4">
    <source>
        <dbReference type="Proteomes" id="UP000070544"/>
    </source>
</evidence>
<dbReference type="Gene3D" id="2.30.30.40">
    <property type="entry name" value="SH3 Domains"/>
    <property type="match status" value="1"/>
</dbReference>
<accession>A0A139A4F9</accession>
<dbReference type="SUPFAM" id="SSF50044">
    <property type="entry name" value="SH3-domain"/>
    <property type="match status" value="1"/>
</dbReference>
<evidence type="ECO:0000313" key="3">
    <source>
        <dbReference type="EMBL" id="KXS11243.1"/>
    </source>
</evidence>
<feature type="compositionally biased region" description="Pro residues" evidence="1">
    <location>
        <begin position="178"/>
        <end position="189"/>
    </location>
</feature>
<name>A0A139A4F9_GONPJ</name>
<proteinExistence type="predicted"/>
<dbReference type="EMBL" id="KQ965804">
    <property type="protein sequence ID" value="KXS11243.1"/>
    <property type="molecule type" value="Genomic_DNA"/>
</dbReference>
<keyword evidence="2" id="KW-0472">Membrane</keyword>
<feature type="compositionally biased region" description="Low complexity" evidence="1">
    <location>
        <begin position="124"/>
        <end position="145"/>
    </location>
</feature>
<evidence type="ECO:0008006" key="5">
    <source>
        <dbReference type="Google" id="ProtNLM"/>
    </source>
</evidence>
<dbReference type="Proteomes" id="UP000070544">
    <property type="component" value="Unassembled WGS sequence"/>
</dbReference>
<evidence type="ECO:0000256" key="2">
    <source>
        <dbReference type="SAM" id="Phobius"/>
    </source>
</evidence>
<organism evidence="3 4">
    <name type="scientific">Gonapodya prolifera (strain JEL478)</name>
    <name type="common">Monoblepharis prolifera</name>
    <dbReference type="NCBI Taxonomy" id="1344416"/>
    <lineage>
        <taxon>Eukaryota</taxon>
        <taxon>Fungi</taxon>
        <taxon>Fungi incertae sedis</taxon>
        <taxon>Chytridiomycota</taxon>
        <taxon>Chytridiomycota incertae sedis</taxon>
        <taxon>Monoblepharidomycetes</taxon>
        <taxon>Monoblepharidales</taxon>
        <taxon>Gonapodyaceae</taxon>
        <taxon>Gonapodya</taxon>
    </lineage>
</organism>
<protein>
    <recommendedName>
        <fullName evidence="5">SH3 domain-containing protein</fullName>
    </recommendedName>
</protein>
<feature type="region of interest" description="Disordered" evidence="1">
    <location>
        <begin position="170"/>
        <end position="189"/>
    </location>
</feature>
<keyword evidence="4" id="KW-1185">Reference proteome</keyword>
<keyword evidence="2" id="KW-0812">Transmembrane</keyword>
<dbReference type="OrthoDB" id="5595608at2759"/>
<feature type="region of interest" description="Disordered" evidence="1">
    <location>
        <begin position="54"/>
        <end position="78"/>
    </location>
</feature>